<keyword evidence="3" id="KW-0963">Cytoplasm</keyword>
<comment type="similarity">
    <text evidence="2">Belongs to the TUBGCP family.</text>
</comment>
<accession>A0ABM3MFX3</accession>
<evidence type="ECO:0000259" key="8">
    <source>
        <dbReference type="Pfam" id="PF04130"/>
    </source>
</evidence>
<evidence type="ECO:0000256" key="2">
    <source>
        <dbReference type="ARBA" id="ARBA00010337"/>
    </source>
</evidence>
<dbReference type="Pfam" id="PF17681">
    <property type="entry name" value="GCP_N_terminal"/>
    <property type="match status" value="1"/>
</dbReference>
<evidence type="ECO:0000259" key="9">
    <source>
        <dbReference type="Pfam" id="PF17681"/>
    </source>
</evidence>
<evidence type="ECO:0000256" key="7">
    <source>
        <dbReference type="SAM" id="MobiDB-lite"/>
    </source>
</evidence>
<keyword evidence="6" id="KW-0175">Coiled coil</keyword>
<evidence type="ECO:0000256" key="1">
    <source>
        <dbReference type="ARBA" id="ARBA00004245"/>
    </source>
</evidence>
<dbReference type="RefSeq" id="XP_052750312.1">
    <property type="nucleotide sequence ID" value="XM_052894352.1"/>
</dbReference>
<feature type="domain" description="Gamma tubulin complex component protein N-terminal" evidence="9">
    <location>
        <begin position="358"/>
        <end position="646"/>
    </location>
</feature>
<reference evidence="11" key="1">
    <citation type="submission" date="2025-08" db="UniProtKB">
        <authorList>
            <consortium name="RefSeq"/>
        </authorList>
    </citation>
    <scope>IDENTIFICATION</scope>
    <source>
        <tissue evidence="11">Whole larvae</tissue>
    </source>
</reference>
<feature type="region of interest" description="Disordered" evidence="7">
    <location>
        <begin position="826"/>
        <end position="870"/>
    </location>
</feature>
<evidence type="ECO:0000313" key="11">
    <source>
        <dbReference type="RefSeq" id="XP_052750312.1"/>
    </source>
</evidence>
<evidence type="ECO:0000256" key="5">
    <source>
        <dbReference type="ARBA" id="ARBA00023212"/>
    </source>
</evidence>
<comment type="subcellular location">
    <subcellularLocation>
        <location evidence="1">Cytoplasm</location>
        <location evidence="1">Cytoskeleton</location>
    </subcellularLocation>
</comment>
<feature type="compositionally biased region" description="Polar residues" evidence="7">
    <location>
        <begin position="861"/>
        <end position="870"/>
    </location>
</feature>
<dbReference type="PANTHER" id="PTHR19302:SF70">
    <property type="entry name" value="GAMMA-TUBULIN COMPLEX COMPONENT 6"/>
    <property type="match status" value="1"/>
</dbReference>
<name>A0ABM3MFX3_GALME</name>
<keyword evidence="10" id="KW-1185">Reference proteome</keyword>
<keyword evidence="5" id="KW-0206">Cytoskeleton</keyword>
<dbReference type="InterPro" id="IPR041470">
    <property type="entry name" value="GCP_N"/>
</dbReference>
<evidence type="ECO:0000256" key="3">
    <source>
        <dbReference type="ARBA" id="ARBA00022490"/>
    </source>
</evidence>
<dbReference type="Pfam" id="PF04130">
    <property type="entry name" value="GCP_C_terminal"/>
    <property type="match status" value="1"/>
</dbReference>
<dbReference type="Gene3D" id="1.20.120.1900">
    <property type="entry name" value="Gamma-tubulin complex, C-terminal domain"/>
    <property type="match status" value="1"/>
</dbReference>
<feature type="compositionally biased region" description="Basic and acidic residues" evidence="7">
    <location>
        <begin position="826"/>
        <end position="841"/>
    </location>
</feature>
<feature type="domain" description="Gamma tubulin complex component C-terminal" evidence="8">
    <location>
        <begin position="1319"/>
        <end position="1625"/>
    </location>
</feature>
<keyword evidence="4" id="KW-0493">Microtubule</keyword>
<feature type="region of interest" description="Disordered" evidence="7">
    <location>
        <begin position="1174"/>
        <end position="1195"/>
    </location>
</feature>
<dbReference type="Proteomes" id="UP001652740">
    <property type="component" value="Unplaced"/>
</dbReference>
<evidence type="ECO:0000256" key="4">
    <source>
        <dbReference type="ARBA" id="ARBA00022701"/>
    </source>
</evidence>
<proteinExistence type="inferred from homology"/>
<dbReference type="PANTHER" id="PTHR19302">
    <property type="entry name" value="GAMMA TUBULIN COMPLEX PROTEIN"/>
    <property type="match status" value="1"/>
</dbReference>
<dbReference type="InterPro" id="IPR040457">
    <property type="entry name" value="GCP_C"/>
</dbReference>
<gene>
    <name evidence="11" type="primary">LOC113512802</name>
</gene>
<feature type="coiled-coil region" evidence="6">
    <location>
        <begin position="706"/>
        <end position="747"/>
    </location>
</feature>
<feature type="compositionally biased region" description="Acidic residues" evidence="7">
    <location>
        <begin position="1174"/>
        <end position="1183"/>
    </location>
</feature>
<evidence type="ECO:0000256" key="6">
    <source>
        <dbReference type="SAM" id="Coils"/>
    </source>
</evidence>
<dbReference type="InterPro" id="IPR007259">
    <property type="entry name" value="GCP"/>
</dbReference>
<dbReference type="InterPro" id="IPR042241">
    <property type="entry name" value="GCP_C_sf"/>
</dbReference>
<protein>
    <submittedName>
        <fullName evidence="11">Gamma-tubulin complex component 6</fullName>
    </submittedName>
</protein>
<organism evidence="10 11">
    <name type="scientific">Galleria mellonella</name>
    <name type="common">Greater wax moth</name>
    <dbReference type="NCBI Taxonomy" id="7137"/>
    <lineage>
        <taxon>Eukaryota</taxon>
        <taxon>Metazoa</taxon>
        <taxon>Ecdysozoa</taxon>
        <taxon>Arthropoda</taxon>
        <taxon>Hexapoda</taxon>
        <taxon>Insecta</taxon>
        <taxon>Pterygota</taxon>
        <taxon>Neoptera</taxon>
        <taxon>Endopterygota</taxon>
        <taxon>Lepidoptera</taxon>
        <taxon>Glossata</taxon>
        <taxon>Ditrysia</taxon>
        <taxon>Pyraloidea</taxon>
        <taxon>Pyralidae</taxon>
        <taxon>Galleriinae</taxon>
        <taxon>Galleria</taxon>
    </lineage>
</organism>
<evidence type="ECO:0000313" key="10">
    <source>
        <dbReference type="Proteomes" id="UP001652740"/>
    </source>
</evidence>
<sequence>MVLFNKMTPEDDGVFDLLTELCQKTASKYCAQNRIPQKRLMSKMRSQCYEILLRKTPMAVPCLQSVDRDPTADILCYNFVSHQHTRNVAEYKRSVELKKIISDIRDKDFGEYHNCVYNVLRFLIGLSNSVKDDLSVDMYQNPFSFGVLDDMLPKPPRESFGSVQPYPYFPSHVFELPFSLKKQASLLDSHISQTYTEYTVESFDSKSLLDTNSQMREPSDLKTIQNPMSLASMTSTHLSPYSESMFNYPQLTAPRDLQIPVSESNDVSEKVSSESTNLKLDVKEVYRGRAEEEEVDIWELATQVDKDIPDDIWETVAKLPAVNERQLIASSPRELRLWRRIHEDVLSDLTVVSEKQFIRHIMYLIIGVETSSFPFNHETNSFYMRGNLVLEGISRERLQGYTSELLHIGTYYRRLYRFAFNHTLDDHFHSHGLIYEAAREVIRRYLLEFRLAATEIYEECTRNRSDDLNCMPTLLQILYHTEPLKCEIETIVAVYKMIDSESTTLPRGAELMSYLFNEISLVTQRKTAFTTFNMLFSVCQVYFKFIERFIFEGELDDRYHEFFIRRDSQYVNCRSKRYWDKGFHITQSIAIPDFLRALAKFILLCGKSLRLLKLCNPSDPLVLLISSDHPSVKCCASFEDLQEQQQILDVYRTRCLFVSGEPVTFDQIILKREAEKKAFTEMASVKQAETLEKIVAERKRLGQLIIAEKQHSLRVLEAAMAEAAARRRQHSDRIARLQRTADDLTDDVDSRIRDDERNKIMEYYSKLNMEVEKSKIHTEWKIRRLQLDQSRIQLLSTEERNLKREKLELEHQKNEEIMAMSIQSIDHRSDDEQDGDGDKIENTAMEPSSSVITESGERSEMAQSGKKQTTSDMFSVICNAAKSIFGVSKSNEEKCDNKNKLDAQGNIVATEVNSNTKGTSSEVIGSKLDEACDNLLFMKTRQEALLNKQKVMSHEYGTDKENNLMKDPPLIRMPVDEENNLKSLSPFSEAKRNKMKVLGTEFNLVKPECKQVEPATEAQKEALLNKQRVMRVEYNLPVEETAQKEPANVAQEEAIRNKKKVLSSEYDIRSGESNSKQSVRRAGLTLNLKPYGESSGQNIAALSNAGGVTPEDFFPKLDLETPTTAEIPLGSQSADVFTPRSEFKDIESAKIAPDNKFISSDGFNYPIIDDIETISDAQTEDSPDTSPSKSVDHEEKPLTKKYSFFNVLDGATTVEDFDPFGIRQLKNYSKEYLSNKMDAEMAMSWYTHPAIIMDEVKKRPYANIFASHDEVKEEKITCDNIATLTACLQRSVMLPLTYQLEVVNNSILTYFLVNLDMYEHLRSLKDYFFLMDGEFSRSICHNLFSKLTKTLNPQELLNFGTLHNILDKALGSSISHVHKFSENLSFTITESPLSFQHSSPDVLQCLSLTYAVDWPLNIILSQEALLRYAKVFQFLVKMRRIFWVLGEDFEALKLSVKLSKQHSRRLLRSPQYISIQIYRHIMASMIRALDNYIVTTCILTSWTEFENDLKKARTLDDLYECHVVYIKKVLFRCLLNNRSTPVMKLLNDIFTVILKFSRVLKAGEWHQREADGNFTHTSYAQLQELFHLFEKLAKYLHKVVTKLMECGYQRHLVELLTMVNLNGYYEPDKSKDEHNTTVKSLNAS</sequence>
<dbReference type="GeneID" id="113512802"/>